<feature type="transmembrane region" description="Helical" evidence="2">
    <location>
        <begin position="47"/>
        <end position="73"/>
    </location>
</feature>
<accession>A0A1D1Z7T9</accession>
<dbReference type="EMBL" id="GDJX01004953">
    <property type="protein sequence ID" value="JAT62983.1"/>
    <property type="molecule type" value="Transcribed_RNA"/>
</dbReference>
<keyword evidence="2" id="KW-0472">Membrane</keyword>
<name>A0A1D1Z7T9_9ARAE</name>
<dbReference type="Gene3D" id="2.60.40.1820">
    <property type="match status" value="1"/>
</dbReference>
<feature type="domain" description="Late embryogenesis abundant protein LEA-2 subgroup" evidence="3">
    <location>
        <begin position="112"/>
        <end position="218"/>
    </location>
</feature>
<dbReference type="InterPro" id="IPR004864">
    <property type="entry name" value="LEA_2"/>
</dbReference>
<evidence type="ECO:0000256" key="2">
    <source>
        <dbReference type="SAM" id="Phobius"/>
    </source>
</evidence>
<dbReference type="Pfam" id="PF03168">
    <property type="entry name" value="LEA_2"/>
    <property type="match status" value="1"/>
</dbReference>
<feature type="compositionally biased region" description="Basic and acidic residues" evidence="1">
    <location>
        <begin position="26"/>
        <end position="37"/>
    </location>
</feature>
<gene>
    <name evidence="4" type="primary">yyzM_0</name>
    <name evidence="4" type="ORF">g.44942</name>
</gene>
<evidence type="ECO:0000256" key="1">
    <source>
        <dbReference type="SAM" id="MobiDB-lite"/>
    </source>
</evidence>
<protein>
    <submittedName>
        <fullName evidence="4">Uncharacterized protein yyzM</fullName>
    </submittedName>
</protein>
<sequence>MSSEKEQVRPLAPGGVLQKSPAVADASKHGGDVEVGRPKPSKRRRRAVRCCACCGVTVVVLGIVILVLALTVFKVKDPVMTMNSLTLAGINAGVGSRIDRLLQLNATVVADISIKNPNAASFRFHNSTTEFYYQGETVGVAYAPSGTARARRTVRMNVTVDVFADRVAAVANANPGVTVGVLMGDAVSLNLSTYTGLSGRVNVWGIYKRNLDIRMNCTMTLEYVMFTRQEITNRVCKASVK</sequence>
<evidence type="ECO:0000313" key="4">
    <source>
        <dbReference type="EMBL" id="JAT62983.1"/>
    </source>
</evidence>
<organism evidence="4">
    <name type="scientific">Anthurium amnicola</name>
    <dbReference type="NCBI Taxonomy" id="1678845"/>
    <lineage>
        <taxon>Eukaryota</taxon>
        <taxon>Viridiplantae</taxon>
        <taxon>Streptophyta</taxon>
        <taxon>Embryophyta</taxon>
        <taxon>Tracheophyta</taxon>
        <taxon>Spermatophyta</taxon>
        <taxon>Magnoliopsida</taxon>
        <taxon>Liliopsida</taxon>
        <taxon>Araceae</taxon>
        <taxon>Pothoideae</taxon>
        <taxon>Potheae</taxon>
        <taxon>Anthurium</taxon>
    </lineage>
</organism>
<keyword evidence="2" id="KW-0812">Transmembrane</keyword>
<keyword evidence="2" id="KW-1133">Transmembrane helix</keyword>
<dbReference type="AlphaFoldDB" id="A0A1D1Z7T9"/>
<dbReference type="PANTHER" id="PTHR31852">
    <property type="entry name" value="LATE EMBRYOGENESIS ABUNDANT (LEA) HYDROXYPROLINE-RICH GLYCOPROTEIN FAMILY"/>
    <property type="match status" value="1"/>
</dbReference>
<dbReference type="InterPro" id="IPR055301">
    <property type="entry name" value="Lea14-like_2"/>
</dbReference>
<evidence type="ECO:0000259" key="3">
    <source>
        <dbReference type="Pfam" id="PF03168"/>
    </source>
</evidence>
<proteinExistence type="predicted"/>
<reference evidence="4" key="1">
    <citation type="submission" date="2015-07" db="EMBL/GenBank/DDBJ databases">
        <title>Transcriptome Assembly of Anthurium amnicola.</title>
        <authorList>
            <person name="Suzuki J."/>
        </authorList>
    </citation>
    <scope>NUCLEOTIDE SEQUENCE</scope>
</reference>
<feature type="region of interest" description="Disordered" evidence="1">
    <location>
        <begin position="1"/>
        <end position="40"/>
    </location>
</feature>